<comment type="subcellular location">
    <subcellularLocation>
        <location evidence="1">Membrane</location>
        <topology evidence="1">Multi-pass membrane protein</topology>
    </subcellularLocation>
</comment>
<evidence type="ECO:0000313" key="7">
    <source>
        <dbReference type="EMBL" id="CAD8846770.1"/>
    </source>
</evidence>
<evidence type="ECO:0000256" key="5">
    <source>
        <dbReference type="SAM" id="Phobius"/>
    </source>
</evidence>
<feature type="transmembrane region" description="Helical" evidence="5">
    <location>
        <begin position="207"/>
        <end position="229"/>
    </location>
</feature>
<evidence type="ECO:0000259" key="6">
    <source>
        <dbReference type="Pfam" id="PF01490"/>
    </source>
</evidence>
<protein>
    <recommendedName>
        <fullName evidence="6">Amino acid transporter transmembrane domain-containing protein</fullName>
    </recommendedName>
</protein>
<feature type="transmembrane region" description="Helical" evidence="5">
    <location>
        <begin position="173"/>
        <end position="195"/>
    </location>
</feature>
<feature type="transmembrane region" description="Helical" evidence="5">
    <location>
        <begin position="97"/>
        <end position="118"/>
    </location>
</feature>
<dbReference type="GO" id="GO:0015179">
    <property type="term" value="F:L-amino acid transmembrane transporter activity"/>
    <property type="evidence" value="ECO:0007669"/>
    <property type="project" value="TreeGrafter"/>
</dbReference>
<keyword evidence="2 5" id="KW-0812">Transmembrane</keyword>
<feature type="transmembrane region" description="Helical" evidence="5">
    <location>
        <begin position="130"/>
        <end position="153"/>
    </location>
</feature>
<feature type="transmembrane region" description="Helical" evidence="5">
    <location>
        <begin position="292"/>
        <end position="313"/>
    </location>
</feature>
<dbReference type="InterPro" id="IPR013057">
    <property type="entry name" value="AA_transpt_TM"/>
</dbReference>
<proteinExistence type="predicted"/>
<evidence type="ECO:0000256" key="1">
    <source>
        <dbReference type="ARBA" id="ARBA00004141"/>
    </source>
</evidence>
<evidence type="ECO:0000256" key="4">
    <source>
        <dbReference type="ARBA" id="ARBA00023136"/>
    </source>
</evidence>
<feature type="transmembrane region" description="Helical" evidence="5">
    <location>
        <begin position="63"/>
        <end position="85"/>
    </location>
</feature>
<name>A0A7S1F721_NOCSC</name>
<gene>
    <name evidence="7" type="ORF">NSCI0253_LOCUS21120</name>
</gene>
<feature type="transmembrane region" description="Helical" evidence="5">
    <location>
        <begin position="319"/>
        <end position="341"/>
    </location>
</feature>
<feature type="domain" description="Amino acid transporter transmembrane" evidence="6">
    <location>
        <begin position="1"/>
        <end position="376"/>
    </location>
</feature>
<dbReference type="Pfam" id="PF01490">
    <property type="entry name" value="Aa_trans"/>
    <property type="match status" value="1"/>
</dbReference>
<feature type="transmembrane region" description="Helical" evidence="5">
    <location>
        <begin position="353"/>
        <end position="372"/>
    </location>
</feature>
<keyword evidence="3 5" id="KW-1133">Transmembrane helix</keyword>
<evidence type="ECO:0000256" key="3">
    <source>
        <dbReference type="ARBA" id="ARBA00022989"/>
    </source>
</evidence>
<sequence length="418" mass="45326">MAVAMACFGWLLGVIMTVLLMLVNAHMALCLWRVKLGSGGQTRTYSQLVSCAMEAAPHGQRICCVHLTALSQYTFIFGALAWYLLSIGQALGAFFNTVHLCLPWWSLIGASAILPFLATGRALGSWPGLVVVNIVTSVGAVLVPLTAMAYAGVEETRLPLSYVVPFAEVSVPAFLVGASIMEFAFCNQFTVVEIMDEMKDLQEFSRALCWLATPAMTVAFLVAGLGGYYFQGHLTSGMLTTSLPFGHAMQLGCVCIFIQMTITFLIKAVVLGRATHAGVDPASLDQDDWRSGAKWVCIVTVNLAVCWFTANTIPFFESLAALLGSLQTPLSCILIPLFSYWRWCRDTGQSISWMEYAALACECALGFALIIFGTAQNVQDIVAKWNTFGYPFECHCIGLWSTCACSGHHAGMGWCATQ</sequence>
<dbReference type="AlphaFoldDB" id="A0A7S1F721"/>
<dbReference type="PANTHER" id="PTHR22950">
    <property type="entry name" value="AMINO ACID TRANSPORTER"/>
    <property type="match status" value="1"/>
</dbReference>
<feature type="transmembrane region" description="Helical" evidence="5">
    <location>
        <begin position="12"/>
        <end position="34"/>
    </location>
</feature>
<evidence type="ECO:0000256" key="2">
    <source>
        <dbReference type="ARBA" id="ARBA00022692"/>
    </source>
</evidence>
<keyword evidence="4 5" id="KW-0472">Membrane</keyword>
<dbReference type="GO" id="GO:0016020">
    <property type="term" value="C:membrane"/>
    <property type="evidence" value="ECO:0007669"/>
    <property type="project" value="UniProtKB-SubCell"/>
</dbReference>
<accession>A0A7S1F721</accession>
<organism evidence="7">
    <name type="scientific">Noctiluca scintillans</name>
    <name type="common">Sea sparkle</name>
    <name type="synonym">Red tide dinoflagellate</name>
    <dbReference type="NCBI Taxonomy" id="2966"/>
    <lineage>
        <taxon>Eukaryota</taxon>
        <taxon>Sar</taxon>
        <taxon>Alveolata</taxon>
        <taxon>Dinophyceae</taxon>
        <taxon>Noctilucales</taxon>
        <taxon>Noctilucaceae</taxon>
        <taxon>Noctiluca</taxon>
    </lineage>
</organism>
<feature type="transmembrane region" description="Helical" evidence="5">
    <location>
        <begin position="249"/>
        <end position="271"/>
    </location>
</feature>
<reference evidence="7" key="1">
    <citation type="submission" date="2021-01" db="EMBL/GenBank/DDBJ databases">
        <authorList>
            <person name="Corre E."/>
            <person name="Pelletier E."/>
            <person name="Niang G."/>
            <person name="Scheremetjew M."/>
            <person name="Finn R."/>
            <person name="Kale V."/>
            <person name="Holt S."/>
            <person name="Cochrane G."/>
            <person name="Meng A."/>
            <person name="Brown T."/>
            <person name="Cohen L."/>
        </authorList>
    </citation>
    <scope>NUCLEOTIDE SEQUENCE</scope>
</reference>
<dbReference type="EMBL" id="HBFQ01029965">
    <property type="protein sequence ID" value="CAD8846770.1"/>
    <property type="molecule type" value="Transcribed_RNA"/>
</dbReference>